<dbReference type="KEGG" id="cre:CHLRE_16g663551v5"/>
<dbReference type="InParanoid" id="A0A2K3CTQ8"/>
<reference evidence="2 3" key="1">
    <citation type="journal article" date="2007" name="Science">
        <title>The Chlamydomonas genome reveals the evolution of key animal and plant functions.</title>
        <authorList>
            <person name="Merchant S.S."/>
            <person name="Prochnik S.E."/>
            <person name="Vallon O."/>
            <person name="Harris E.H."/>
            <person name="Karpowicz S.J."/>
            <person name="Witman G.B."/>
            <person name="Terry A."/>
            <person name="Salamov A."/>
            <person name="Fritz-Laylin L.K."/>
            <person name="Marechal-Drouard L."/>
            <person name="Marshall W.F."/>
            <person name="Qu L.H."/>
            <person name="Nelson D.R."/>
            <person name="Sanderfoot A.A."/>
            <person name="Spalding M.H."/>
            <person name="Kapitonov V.V."/>
            <person name="Ren Q."/>
            <person name="Ferris P."/>
            <person name="Lindquist E."/>
            <person name="Shapiro H."/>
            <person name="Lucas S.M."/>
            <person name="Grimwood J."/>
            <person name="Schmutz J."/>
            <person name="Cardol P."/>
            <person name="Cerutti H."/>
            <person name="Chanfreau G."/>
            <person name="Chen C.L."/>
            <person name="Cognat V."/>
            <person name="Croft M.T."/>
            <person name="Dent R."/>
            <person name="Dutcher S."/>
            <person name="Fernandez E."/>
            <person name="Fukuzawa H."/>
            <person name="Gonzalez-Ballester D."/>
            <person name="Gonzalez-Halphen D."/>
            <person name="Hallmann A."/>
            <person name="Hanikenne M."/>
            <person name="Hippler M."/>
            <person name="Inwood W."/>
            <person name="Jabbari K."/>
            <person name="Kalanon M."/>
            <person name="Kuras R."/>
            <person name="Lefebvre P.A."/>
            <person name="Lemaire S.D."/>
            <person name="Lobanov A.V."/>
            <person name="Lohr M."/>
            <person name="Manuell A."/>
            <person name="Meier I."/>
            <person name="Mets L."/>
            <person name="Mittag M."/>
            <person name="Mittelmeier T."/>
            <person name="Moroney J.V."/>
            <person name="Moseley J."/>
            <person name="Napoli C."/>
            <person name="Nedelcu A.M."/>
            <person name="Niyogi K."/>
            <person name="Novoselov S.V."/>
            <person name="Paulsen I.T."/>
            <person name="Pazour G."/>
            <person name="Purton S."/>
            <person name="Ral J.P."/>
            <person name="Riano-Pachon D.M."/>
            <person name="Riekhof W."/>
            <person name="Rymarquis L."/>
            <person name="Schroda M."/>
            <person name="Stern D."/>
            <person name="Umen J."/>
            <person name="Willows R."/>
            <person name="Wilson N."/>
            <person name="Zimmer S.L."/>
            <person name="Allmer J."/>
            <person name="Balk J."/>
            <person name="Bisova K."/>
            <person name="Chen C.J."/>
            <person name="Elias M."/>
            <person name="Gendler K."/>
            <person name="Hauser C."/>
            <person name="Lamb M.R."/>
            <person name="Ledford H."/>
            <person name="Long J.C."/>
            <person name="Minagawa J."/>
            <person name="Page M.D."/>
            <person name="Pan J."/>
            <person name="Pootakham W."/>
            <person name="Roje S."/>
            <person name="Rose A."/>
            <person name="Stahlberg E."/>
            <person name="Terauchi A.M."/>
            <person name="Yang P."/>
            <person name="Ball S."/>
            <person name="Bowler C."/>
            <person name="Dieckmann C.L."/>
            <person name="Gladyshev V.N."/>
            <person name="Green P."/>
            <person name="Jorgensen R."/>
            <person name="Mayfield S."/>
            <person name="Mueller-Roeber B."/>
            <person name="Rajamani S."/>
            <person name="Sayre R.T."/>
            <person name="Brokstein P."/>
            <person name="Dubchak I."/>
            <person name="Goodstein D."/>
            <person name="Hornick L."/>
            <person name="Huang Y.W."/>
            <person name="Jhaveri J."/>
            <person name="Luo Y."/>
            <person name="Martinez D."/>
            <person name="Ngau W.C."/>
            <person name="Otillar B."/>
            <person name="Poliakov A."/>
            <person name="Porter A."/>
            <person name="Szajkowski L."/>
            <person name="Werner G."/>
            <person name="Zhou K."/>
            <person name="Grigoriev I.V."/>
            <person name="Rokhsar D.S."/>
            <person name="Grossman A.R."/>
        </authorList>
    </citation>
    <scope>NUCLEOTIDE SEQUENCE [LARGE SCALE GENOMIC DNA]</scope>
    <source>
        <strain evidence="3">CC-503</strain>
    </source>
</reference>
<dbReference type="Proteomes" id="UP000006906">
    <property type="component" value="Chromosome 16"/>
</dbReference>
<dbReference type="Gramene" id="PNW71659">
    <property type="protein sequence ID" value="PNW71659"/>
    <property type="gene ID" value="CHLRE_16g663551v5"/>
</dbReference>
<keyword evidence="3" id="KW-1185">Reference proteome</keyword>
<dbReference type="RefSeq" id="XP_042915674.1">
    <property type="nucleotide sequence ID" value="XM_043071032.1"/>
</dbReference>
<evidence type="ECO:0000313" key="3">
    <source>
        <dbReference type="Proteomes" id="UP000006906"/>
    </source>
</evidence>
<proteinExistence type="predicted"/>
<name>A0A2K3CTQ8_CHLRE</name>
<protein>
    <submittedName>
        <fullName evidence="2">Uncharacterized protein</fullName>
    </submittedName>
</protein>
<feature type="region of interest" description="Disordered" evidence="1">
    <location>
        <begin position="50"/>
        <end position="69"/>
    </location>
</feature>
<organism evidence="2 3">
    <name type="scientific">Chlamydomonas reinhardtii</name>
    <name type="common">Chlamydomonas smithii</name>
    <dbReference type="NCBI Taxonomy" id="3055"/>
    <lineage>
        <taxon>Eukaryota</taxon>
        <taxon>Viridiplantae</taxon>
        <taxon>Chlorophyta</taxon>
        <taxon>core chlorophytes</taxon>
        <taxon>Chlorophyceae</taxon>
        <taxon>CS clade</taxon>
        <taxon>Chlamydomonadales</taxon>
        <taxon>Chlamydomonadaceae</taxon>
        <taxon>Chlamydomonas</taxon>
    </lineage>
</organism>
<evidence type="ECO:0000313" key="2">
    <source>
        <dbReference type="EMBL" id="PNW71659.1"/>
    </source>
</evidence>
<sequence>MCCGNHHLLKARFICPSSSPRTVNLAASTVVLFSAAVQYNSLLAASGQEDALPPRAPSGHGLQLQISAR</sequence>
<dbReference type="GeneID" id="66056586"/>
<dbReference type="EMBL" id="CM008977">
    <property type="protein sequence ID" value="PNW71659.1"/>
    <property type="molecule type" value="Genomic_DNA"/>
</dbReference>
<evidence type="ECO:0000256" key="1">
    <source>
        <dbReference type="SAM" id="MobiDB-lite"/>
    </source>
</evidence>
<accession>A0A2K3CTQ8</accession>
<gene>
    <name evidence="2" type="ORF">CHLRE_16g663551v5</name>
</gene>
<dbReference type="AlphaFoldDB" id="A0A2K3CTQ8"/>